<feature type="domain" description="Serine aminopeptidase S33" evidence="2">
    <location>
        <begin position="101"/>
        <end position="373"/>
    </location>
</feature>
<dbReference type="Gene3D" id="3.40.50.1820">
    <property type="entry name" value="alpha/beta hydrolase"/>
    <property type="match status" value="1"/>
</dbReference>
<dbReference type="AlphaFoldDB" id="A0AAD2JLU2"/>
<keyword evidence="1" id="KW-0472">Membrane</keyword>
<dbReference type="PANTHER" id="PTHR11614">
    <property type="entry name" value="PHOSPHOLIPASE-RELATED"/>
    <property type="match status" value="1"/>
</dbReference>
<keyword evidence="4" id="KW-1185">Reference proteome</keyword>
<evidence type="ECO:0000256" key="1">
    <source>
        <dbReference type="SAM" id="Phobius"/>
    </source>
</evidence>
<gene>
    <name evidence="3" type="ORF">CYCCA115_LOCUS19731</name>
</gene>
<dbReference type="InterPro" id="IPR029058">
    <property type="entry name" value="AB_hydrolase_fold"/>
</dbReference>
<dbReference type="Proteomes" id="UP001295423">
    <property type="component" value="Unassembled WGS sequence"/>
</dbReference>
<dbReference type="Pfam" id="PF12146">
    <property type="entry name" value="Hydrolase_4"/>
    <property type="match status" value="1"/>
</dbReference>
<keyword evidence="1" id="KW-0812">Transmembrane</keyword>
<name>A0AAD2JLU2_9STRA</name>
<evidence type="ECO:0000313" key="4">
    <source>
        <dbReference type="Proteomes" id="UP001295423"/>
    </source>
</evidence>
<proteinExistence type="predicted"/>
<comment type="caution">
    <text evidence="3">The sequence shown here is derived from an EMBL/GenBank/DDBJ whole genome shotgun (WGS) entry which is preliminary data.</text>
</comment>
<keyword evidence="1" id="KW-1133">Transmembrane helix</keyword>
<evidence type="ECO:0000313" key="3">
    <source>
        <dbReference type="EMBL" id="CAJ1962532.1"/>
    </source>
</evidence>
<reference evidence="3" key="1">
    <citation type="submission" date="2023-08" db="EMBL/GenBank/DDBJ databases">
        <authorList>
            <person name="Audoor S."/>
            <person name="Bilcke G."/>
        </authorList>
    </citation>
    <scope>NUCLEOTIDE SEQUENCE</scope>
</reference>
<sequence>MSEATLSEFITPSVAIAVLGIIVSSSFFFKPTSAMTIIKHSQRTVFGSKVTIEIDDDCFPTDKEIETMEVNLPGCQHDYFESKSHGGAKLHYRYWLPPKGNVKGVAVFFHGINSHSGRGFVVDGRKLSFSLMTEQFLNQGIALYLMDQYGHGFSEGSRFLIKKWEMNKQDCIDFANFIAEKYSADSKKKAPPLFIAGESFGGCMAIHTSKYCQDTADTSPAGKLFDSMLLTAPAIHADLPGFPVYQILRYIIAPLMPTKRPFFMPHPIPPERIWRDQRAMEFFTSPQNEKWGLEEAGKKLRLGTALGCVVAMENACNHVIPEFSVPFCIIHGTQDDGVPIAGSEFMMETCQTLEEDKELHAMDGARHEVFCDPLAEEAIGHWMKFLKKRLDKQS</sequence>
<accession>A0AAD2JLU2</accession>
<protein>
    <recommendedName>
        <fullName evidence="2">Serine aminopeptidase S33 domain-containing protein</fullName>
    </recommendedName>
</protein>
<feature type="transmembrane region" description="Helical" evidence="1">
    <location>
        <begin position="6"/>
        <end position="29"/>
    </location>
</feature>
<dbReference type="InterPro" id="IPR022742">
    <property type="entry name" value="Hydrolase_4"/>
</dbReference>
<dbReference type="EMBL" id="CAKOGP040002110">
    <property type="protein sequence ID" value="CAJ1962532.1"/>
    <property type="molecule type" value="Genomic_DNA"/>
</dbReference>
<evidence type="ECO:0000259" key="2">
    <source>
        <dbReference type="Pfam" id="PF12146"/>
    </source>
</evidence>
<organism evidence="3 4">
    <name type="scientific">Cylindrotheca closterium</name>
    <dbReference type="NCBI Taxonomy" id="2856"/>
    <lineage>
        <taxon>Eukaryota</taxon>
        <taxon>Sar</taxon>
        <taxon>Stramenopiles</taxon>
        <taxon>Ochrophyta</taxon>
        <taxon>Bacillariophyta</taxon>
        <taxon>Bacillariophyceae</taxon>
        <taxon>Bacillariophycidae</taxon>
        <taxon>Bacillariales</taxon>
        <taxon>Bacillariaceae</taxon>
        <taxon>Cylindrotheca</taxon>
    </lineage>
</organism>
<dbReference type="SUPFAM" id="SSF53474">
    <property type="entry name" value="alpha/beta-Hydrolases"/>
    <property type="match status" value="1"/>
</dbReference>
<dbReference type="InterPro" id="IPR051044">
    <property type="entry name" value="MAG_DAG_Lipase"/>
</dbReference>